<comment type="caution">
    <text evidence="1">The sequence shown here is derived from an EMBL/GenBank/DDBJ whole genome shotgun (WGS) entry which is preliminary data.</text>
</comment>
<proteinExistence type="predicted"/>
<gene>
    <name evidence="1" type="ORF">HG543_51950</name>
</gene>
<organism evidence="1 2">
    <name type="scientific">Pyxidicoccus fallax</name>
    <dbReference type="NCBI Taxonomy" id="394095"/>
    <lineage>
        <taxon>Bacteria</taxon>
        <taxon>Pseudomonadati</taxon>
        <taxon>Myxococcota</taxon>
        <taxon>Myxococcia</taxon>
        <taxon>Myxococcales</taxon>
        <taxon>Cystobacterineae</taxon>
        <taxon>Myxococcaceae</taxon>
        <taxon>Pyxidicoccus</taxon>
    </lineage>
</organism>
<evidence type="ECO:0000313" key="2">
    <source>
        <dbReference type="Proteomes" id="UP000518300"/>
    </source>
</evidence>
<dbReference type="EMBL" id="JABBJJ010000580">
    <property type="protein sequence ID" value="NMO23323.1"/>
    <property type="molecule type" value="Genomic_DNA"/>
</dbReference>
<dbReference type="SUPFAM" id="SSF89372">
    <property type="entry name" value="Fucose-specific lectin"/>
    <property type="match status" value="1"/>
</dbReference>
<evidence type="ECO:0008006" key="3">
    <source>
        <dbReference type="Google" id="ProtNLM"/>
    </source>
</evidence>
<reference evidence="1 2" key="1">
    <citation type="submission" date="2020-04" db="EMBL/GenBank/DDBJ databases">
        <title>Draft genome of Pyxidicoccus fallax type strain.</title>
        <authorList>
            <person name="Whitworth D.E."/>
        </authorList>
    </citation>
    <scope>NUCLEOTIDE SEQUENCE [LARGE SCALE GENOMIC DNA]</scope>
    <source>
        <strain evidence="1 2">DSM 14698</strain>
    </source>
</reference>
<protein>
    <recommendedName>
        <fullName evidence="3">Exo-alpha-sialidase</fullName>
    </recommendedName>
</protein>
<name>A0A848M1E9_9BACT</name>
<dbReference type="Proteomes" id="UP000518300">
    <property type="component" value="Unassembled WGS sequence"/>
</dbReference>
<sequence>MSLAAAAPPSALPVEAGNALTLPAHRHLVRVERGNGRGAVLLLAVQRGGSGGRGLGMYRSEDGGRSWKYEGPIQEDAKQDRADVVAVGRDVALVYSVETPDGQGISGSPSRDVYFQWWRYQASSDRWAPGRALKVFDSRSSRTAYYRAELARDSRGRLWVQAFRREPDGKSTLVISVSTDGGSTFREQPALDRGISKRGGGRLLHLGGKLVMVYGSHSGGMAARFRVRDDGAPLSSWSPVRTAFPEGIYHGAALSAVADGRGGMHLVYKDNSERLMYRRFDGRRFGSARVVHERGDWALQPAITRVGSTVHIFYNRPHRDGRGYDLVVRRLSGGSLGSVRELASISGFAGYPAAVGVMPSGARVPCLFGLEPRHGSDRLVVVFAPSSNKANAAGGEKVAAAEDTDATDESPLAVVLDGPESAVRNVVAALESAPEEASAGCGGGQALAALLSVPLLALGRHRRKQAARR</sequence>
<evidence type="ECO:0000313" key="1">
    <source>
        <dbReference type="EMBL" id="NMO23323.1"/>
    </source>
</evidence>
<dbReference type="Gene3D" id="2.120.10.10">
    <property type="match status" value="1"/>
</dbReference>
<keyword evidence="2" id="KW-1185">Reference proteome</keyword>
<accession>A0A848M1E9</accession>
<dbReference type="AlphaFoldDB" id="A0A848M1E9"/>